<feature type="domain" description="DUF1468" evidence="1">
    <location>
        <begin position="20"/>
        <end position="167"/>
    </location>
</feature>
<proteinExistence type="predicted"/>
<gene>
    <name evidence="2" type="ORF">FH608_039250</name>
</gene>
<keyword evidence="3" id="KW-1185">Reference proteome</keyword>
<evidence type="ECO:0000313" key="3">
    <source>
        <dbReference type="Proteomes" id="UP000312512"/>
    </source>
</evidence>
<sequence length="167" mass="16949">MTMKGSKAGAVPVRETLIASGALVLAAAALLSSRAIEPAVRSHDIGPAAWPTVLAACMGVLALVMLARAVSEAARRRQADAAGASAGADAVEEVAAGGPAKVLTALAAFVVYGAAWHLLDFRVCTPLLLAALAAIGGGRGWRPLVAYPIGLTALLWLLFGYLLEVPL</sequence>
<comment type="caution">
    <text evidence="2">The sequence shown here is derived from an EMBL/GenBank/DDBJ whole genome shotgun (WGS) entry which is preliminary data.</text>
</comment>
<accession>A0A5P9Z2D9</accession>
<dbReference type="Pfam" id="PF07331">
    <property type="entry name" value="TctB"/>
    <property type="match status" value="1"/>
</dbReference>
<protein>
    <recommendedName>
        <fullName evidence="1">DUF1468 domain-containing protein</fullName>
    </recommendedName>
</protein>
<name>A0A5C4VN39_9ACTN</name>
<dbReference type="InterPro" id="IPR009936">
    <property type="entry name" value="DUF1468"/>
</dbReference>
<reference evidence="2 3" key="1">
    <citation type="submission" date="2019-10" db="EMBL/GenBank/DDBJ databases">
        <title>Nonomuraea sp. nov., isolated from Phyllanthus amarus.</title>
        <authorList>
            <person name="Klykleung N."/>
            <person name="Tanasupawat S."/>
        </authorList>
    </citation>
    <scope>NUCLEOTIDE SEQUENCE [LARGE SCALE GENOMIC DNA]</scope>
    <source>
        <strain evidence="2 3">PA1-10</strain>
    </source>
</reference>
<organism evidence="2 3">
    <name type="scientific">Nonomuraea phyllanthi</name>
    <dbReference type="NCBI Taxonomy" id="2219224"/>
    <lineage>
        <taxon>Bacteria</taxon>
        <taxon>Bacillati</taxon>
        <taxon>Actinomycetota</taxon>
        <taxon>Actinomycetes</taxon>
        <taxon>Streptosporangiales</taxon>
        <taxon>Streptosporangiaceae</taxon>
        <taxon>Nonomuraea</taxon>
    </lineage>
</organism>
<dbReference type="Proteomes" id="UP000312512">
    <property type="component" value="Unassembled WGS sequence"/>
</dbReference>
<evidence type="ECO:0000313" key="2">
    <source>
        <dbReference type="EMBL" id="KAB8189626.1"/>
    </source>
</evidence>
<dbReference type="OrthoDB" id="7950028at2"/>
<accession>A0A5C4VN39</accession>
<evidence type="ECO:0000259" key="1">
    <source>
        <dbReference type="Pfam" id="PF07331"/>
    </source>
</evidence>
<dbReference type="AlphaFoldDB" id="A0A5C4VN39"/>
<dbReference type="EMBL" id="VDLX02000019">
    <property type="protein sequence ID" value="KAB8189626.1"/>
    <property type="molecule type" value="Genomic_DNA"/>
</dbReference>